<feature type="coiled-coil region" evidence="2">
    <location>
        <begin position="393"/>
        <end position="424"/>
    </location>
</feature>
<dbReference type="InterPro" id="IPR058519">
    <property type="entry name" value="DUF8206"/>
</dbReference>
<evidence type="ECO:0000259" key="4">
    <source>
        <dbReference type="Pfam" id="PF26633"/>
    </source>
</evidence>
<evidence type="ECO:0000256" key="1">
    <source>
        <dbReference type="ARBA" id="ARBA00022741"/>
    </source>
</evidence>
<dbReference type="InParanoid" id="A0A165UH40"/>
<evidence type="ECO:0000259" key="3">
    <source>
        <dbReference type="Pfam" id="PF04548"/>
    </source>
</evidence>
<dbReference type="Gene3D" id="3.40.50.300">
    <property type="entry name" value="P-loop containing nucleotide triphosphate hydrolases"/>
    <property type="match status" value="1"/>
</dbReference>
<evidence type="ECO:0000256" key="2">
    <source>
        <dbReference type="SAM" id="Coils"/>
    </source>
</evidence>
<dbReference type="PROSITE" id="PS00675">
    <property type="entry name" value="SIGMA54_INTERACT_1"/>
    <property type="match status" value="1"/>
</dbReference>
<accession>A0A165UH40</accession>
<feature type="domain" description="AIG1-type G" evidence="3">
    <location>
        <begin position="17"/>
        <end position="161"/>
    </location>
</feature>
<dbReference type="Pfam" id="PF26633">
    <property type="entry name" value="DUF8206"/>
    <property type="match status" value="1"/>
</dbReference>
<gene>
    <name evidence="5" type="ORF">NEOLEDRAFT_1059459</name>
</gene>
<sequence length="517" mass="58645">MPSHKRTLNSWKKNQITIILIGETGVGKTAFMSLLYNACAGIPLEQWTPVHLEANEAGGSKAGSQTLRPKMYIIPCENGSTVRILDTPGLADTRGIEKDEEHKAAIAEYIKDHTETIDAVIILANGTNARLGVATQYTLTMISGMFPHSLVDNIGFVFTMVANIFSFNFESLSLPSELRNARHWKIDNPLAQWLKYQDAQRKNPPMDEDDLEEMSQTVSRGYKKAFAVLNELFTWLDDRHVQPTAQINELYQMTMNIESSISNVISQIDQTEAQRGELIALKAQIAEQDQIKSINAKYREIISRARWEHETTEKHNTLCVKGRCYSNCHLDCNLPFTLDRQKLVRCFAFKSQSQCQQCGHRLADHQHYRSRWVQKTKKEEIIDEAAKARFNGAQTVSQKLEVMKSELEKMRQTYEEAIRKDEEQIGTLCLRYSQLALSGSFTGVILSTIRVLKYRLEDMKRKGQSQDAQDKMASNIAMLEKKLQVIRAVEKRRDTSDSIPKRLGGLAQSVVKGLLGA</sequence>
<dbReference type="OrthoDB" id="2611327at2759"/>
<name>A0A165UH40_9AGAM</name>
<dbReference type="STRING" id="1314782.A0A165UH40"/>
<dbReference type="InterPro" id="IPR025662">
    <property type="entry name" value="Sigma_54_int_dom_ATP-bd_1"/>
</dbReference>
<keyword evidence="6" id="KW-1185">Reference proteome</keyword>
<dbReference type="InterPro" id="IPR027417">
    <property type="entry name" value="P-loop_NTPase"/>
</dbReference>
<protein>
    <submittedName>
        <fullName evidence="5">Uncharacterized protein</fullName>
    </submittedName>
</protein>
<keyword evidence="1" id="KW-0547">Nucleotide-binding</keyword>
<dbReference type="AlphaFoldDB" id="A0A165UH40"/>
<dbReference type="SUPFAM" id="SSF52540">
    <property type="entry name" value="P-loop containing nucleoside triphosphate hydrolases"/>
    <property type="match status" value="1"/>
</dbReference>
<dbReference type="InterPro" id="IPR006703">
    <property type="entry name" value="G_AIG1"/>
</dbReference>
<dbReference type="Proteomes" id="UP000076761">
    <property type="component" value="Unassembled WGS sequence"/>
</dbReference>
<evidence type="ECO:0000313" key="5">
    <source>
        <dbReference type="EMBL" id="KZT28149.1"/>
    </source>
</evidence>
<dbReference type="GO" id="GO:0005525">
    <property type="term" value="F:GTP binding"/>
    <property type="evidence" value="ECO:0007669"/>
    <property type="project" value="InterPro"/>
</dbReference>
<dbReference type="PANTHER" id="PTHR32046:SF11">
    <property type="entry name" value="IMMUNE-ASSOCIATED NUCLEOTIDE-BINDING PROTEIN 10-LIKE"/>
    <property type="match status" value="1"/>
</dbReference>
<keyword evidence="2" id="KW-0175">Coiled coil</keyword>
<dbReference type="EMBL" id="KV425559">
    <property type="protein sequence ID" value="KZT28149.1"/>
    <property type="molecule type" value="Genomic_DNA"/>
</dbReference>
<dbReference type="Pfam" id="PF04548">
    <property type="entry name" value="AIG1"/>
    <property type="match status" value="1"/>
</dbReference>
<reference evidence="5 6" key="1">
    <citation type="journal article" date="2016" name="Mol. Biol. Evol.">
        <title>Comparative Genomics of Early-Diverging Mushroom-Forming Fungi Provides Insights into the Origins of Lignocellulose Decay Capabilities.</title>
        <authorList>
            <person name="Nagy L.G."/>
            <person name="Riley R."/>
            <person name="Tritt A."/>
            <person name="Adam C."/>
            <person name="Daum C."/>
            <person name="Floudas D."/>
            <person name="Sun H."/>
            <person name="Yadav J.S."/>
            <person name="Pangilinan J."/>
            <person name="Larsson K.H."/>
            <person name="Matsuura K."/>
            <person name="Barry K."/>
            <person name="Labutti K."/>
            <person name="Kuo R."/>
            <person name="Ohm R.A."/>
            <person name="Bhattacharya S.S."/>
            <person name="Shirouzu T."/>
            <person name="Yoshinaga Y."/>
            <person name="Martin F.M."/>
            <person name="Grigoriev I.V."/>
            <person name="Hibbett D.S."/>
        </authorList>
    </citation>
    <scope>NUCLEOTIDE SEQUENCE [LARGE SCALE GENOMIC DNA]</scope>
    <source>
        <strain evidence="5 6">HHB14362 ss-1</strain>
    </source>
</reference>
<organism evidence="5 6">
    <name type="scientific">Neolentinus lepideus HHB14362 ss-1</name>
    <dbReference type="NCBI Taxonomy" id="1314782"/>
    <lineage>
        <taxon>Eukaryota</taxon>
        <taxon>Fungi</taxon>
        <taxon>Dikarya</taxon>
        <taxon>Basidiomycota</taxon>
        <taxon>Agaricomycotina</taxon>
        <taxon>Agaricomycetes</taxon>
        <taxon>Gloeophyllales</taxon>
        <taxon>Gloeophyllaceae</taxon>
        <taxon>Neolentinus</taxon>
    </lineage>
</organism>
<proteinExistence type="predicted"/>
<dbReference type="PANTHER" id="PTHR32046">
    <property type="entry name" value="G DOMAIN-CONTAINING PROTEIN"/>
    <property type="match status" value="1"/>
</dbReference>
<feature type="domain" description="DUF8206" evidence="4">
    <location>
        <begin position="311"/>
        <end position="369"/>
    </location>
</feature>
<evidence type="ECO:0000313" key="6">
    <source>
        <dbReference type="Proteomes" id="UP000076761"/>
    </source>
</evidence>